<dbReference type="EMBL" id="KN834798">
    <property type="protein sequence ID" value="KIK56341.1"/>
    <property type="molecule type" value="Genomic_DNA"/>
</dbReference>
<name>A0A0D0BN08_9AGAR</name>
<dbReference type="OrthoDB" id="63112at2759"/>
<evidence type="ECO:0000313" key="1">
    <source>
        <dbReference type="EMBL" id="KIK56341.1"/>
    </source>
</evidence>
<dbReference type="AlphaFoldDB" id="A0A0D0BN08"/>
<dbReference type="GO" id="GO:0004526">
    <property type="term" value="F:ribonuclease P activity"/>
    <property type="evidence" value="ECO:0007669"/>
    <property type="project" value="TreeGrafter"/>
</dbReference>
<organism evidence="1 2">
    <name type="scientific">Collybiopsis luxurians FD-317 M1</name>
    <dbReference type="NCBI Taxonomy" id="944289"/>
    <lineage>
        <taxon>Eukaryota</taxon>
        <taxon>Fungi</taxon>
        <taxon>Dikarya</taxon>
        <taxon>Basidiomycota</taxon>
        <taxon>Agaricomycotina</taxon>
        <taxon>Agaricomycetes</taxon>
        <taxon>Agaricomycetidae</taxon>
        <taxon>Agaricales</taxon>
        <taxon>Marasmiineae</taxon>
        <taxon>Omphalotaceae</taxon>
        <taxon>Collybiopsis</taxon>
        <taxon>Collybiopsis luxurians</taxon>
    </lineage>
</organism>
<dbReference type="GO" id="GO:0030681">
    <property type="term" value="C:multimeric ribonuclease P complex"/>
    <property type="evidence" value="ECO:0007669"/>
    <property type="project" value="TreeGrafter"/>
</dbReference>
<proteinExistence type="predicted"/>
<dbReference type="GO" id="GO:0000447">
    <property type="term" value="P:endonucleolytic cleavage in ITS1 to separate SSU-rRNA from 5.8S rRNA and LSU-rRNA from tricistronic rRNA transcript (SSU-rRNA, 5.8S rRNA, LSU-rRNA)"/>
    <property type="evidence" value="ECO:0007669"/>
    <property type="project" value="TreeGrafter"/>
</dbReference>
<accession>A0A0D0BN08</accession>
<dbReference type="GO" id="GO:0000172">
    <property type="term" value="C:ribonuclease MRP complex"/>
    <property type="evidence" value="ECO:0007669"/>
    <property type="project" value="TreeGrafter"/>
</dbReference>
<dbReference type="PANTHER" id="PTHR15396">
    <property type="entry name" value="RIBONUCLEASE P PROTEIN SUBUNIT P40"/>
    <property type="match status" value="1"/>
</dbReference>
<keyword evidence="2" id="KW-1185">Reference proteome</keyword>
<reference evidence="1 2" key="1">
    <citation type="submission" date="2014-04" db="EMBL/GenBank/DDBJ databases">
        <title>Evolutionary Origins and Diversification of the Mycorrhizal Mutualists.</title>
        <authorList>
            <consortium name="DOE Joint Genome Institute"/>
            <consortium name="Mycorrhizal Genomics Consortium"/>
            <person name="Kohler A."/>
            <person name="Kuo A."/>
            <person name="Nagy L.G."/>
            <person name="Floudas D."/>
            <person name="Copeland A."/>
            <person name="Barry K.W."/>
            <person name="Cichocki N."/>
            <person name="Veneault-Fourrey C."/>
            <person name="LaButti K."/>
            <person name="Lindquist E.A."/>
            <person name="Lipzen A."/>
            <person name="Lundell T."/>
            <person name="Morin E."/>
            <person name="Murat C."/>
            <person name="Riley R."/>
            <person name="Ohm R."/>
            <person name="Sun H."/>
            <person name="Tunlid A."/>
            <person name="Henrissat B."/>
            <person name="Grigoriev I.V."/>
            <person name="Hibbett D.S."/>
            <person name="Martin F."/>
        </authorList>
    </citation>
    <scope>NUCLEOTIDE SEQUENCE [LARGE SCALE GENOMIC DNA]</scope>
    <source>
        <strain evidence="1 2">FD-317 M1</strain>
    </source>
</reference>
<dbReference type="HOGENOM" id="CLU_055493_0_0_1"/>
<protein>
    <submittedName>
        <fullName evidence="1">Uncharacterized protein</fullName>
    </submittedName>
</protein>
<dbReference type="Pfam" id="PF08584">
    <property type="entry name" value="Ribonuc_P_40"/>
    <property type="match status" value="1"/>
</dbReference>
<dbReference type="GO" id="GO:0001682">
    <property type="term" value="P:tRNA 5'-leader removal"/>
    <property type="evidence" value="ECO:0007669"/>
    <property type="project" value="InterPro"/>
</dbReference>
<dbReference type="PANTHER" id="PTHR15396:SF1">
    <property type="entry name" value="RIBONUCLEASE P PROTEIN SUBUNIT P40"/>
    <property type="match status" value="1"/>
</dbReference>
<sequence>MTIERGRVHVFTGSSFEDSRLKNQAYCHPFTQQLDLIFPSNPVFENALETSLKNLRYAKGQVSLTKVVTESSNFVQKYASKSGISLLSGGFGPKFSIQEEDIWCVDHRGVLTLSVCKDTYDALGLVGKRVAFGKGKSKQGDGRHVISIPLYAKEAESIKVRAQRENALKNWEQRRVRQGGSSEWNVLAMSESTSTGDLEDLFKTLVSDRDAKVFNVACQKNVSENILIPVVRLTPRPRRKKDTTKSSEGLNQEYEEEEDWCERMEGLFEWVGMAGLGASRLKANDRVDSFVAVYEPPSPSRVGNTTHLQWTGFIGPSFVHSLIELVSNLLTCSPSMDRPEFTSLVSHACSWSPVSYISHKAEPGALNVPPPLRDPTREVEDSWCLIMTGRTGEEEERDNTEKGCVWALAESVGKYDTRFG</sequence>
<dbReference type="Proteomes" id="UP000053593">
    <property type="component" value="Unassembled WGS sequence"/>
</dbReference>
<evidence type="ECO:0000313" key="2">
    <source>
        <dbReference type="Proteomes" id="UP000053593"/>
    </source>
</evidence>
<dbReference type="GO" id="GO:0000171">
    <property type="term" value="F:ribonuclease MRP activity"/>
    <property type="evidence" value="ECO:0007669"/>
    <property type="project" value="TreeGrafter"/>
</dbReference>
<dbReference type="InterPro" id="IPR013893">
    <property type="entry name" value="RNase_P_Rpp40"/>
</dbReference>
<gene>
    <name evidence="1" type="ORF">GYMLUDRAFT_87283</name>
</gene>